<dbReference type="Gene3D" id="3.40.50.300">
    <property type="entry name" value="P-loop containing nucleotide triphosphate hydrolases"/>
    <property type="match status" value="1"/>
</dbReference>
<reference evidence="1" key="1">
    <citation type="submission" date="2015-06" db="EMBL/GenBank/DDBJ databases">
        <authorList>
            <person name="Joergensen T."/>
        </authorList>
    </citation>
    <scope>NUCLEOTIDE SEQUENCE</scope>
    <source>
        <plasmid evidence="1">pRGRH0358</plasmid>
    </source>
</reference>
<reference evidence="1" key="2">
    <citation type="submission" date="2015-07" db="EMBL/GenBank/DDBJ databases">
        <title>Plasmids, circular viruses and viroids from rat gut.</title>
        <authorList>
            <person name="Jorgensen T.J."/>
            <person name="Hansen M.A."/>
            <person name="Xu Z."/>
            <person name="Tabak M.A."/>
            <person name="Sorensen S.J."/>
            <person name="Hansen L.H."/>
        </authorList>
    </citation>
    <scope>NUCLEOTIDE SEQUENCE</scope>
    <source>
        <plasmid evidence="1">pRGRH0358</plasmid>
    </source>
</reference>
<dbReference type="InterPro" id="IPR015223">
    <property type="entry name" value="MipZ"/>
</dbReference>
<protein>
    <submittedName>
        <fullName evidence="1">Uncharacterized protein</fullName>
    </submittedName>
</protein>
<proteinExistence type="predicted"/>
<evidence type="ECO:0000313" key="1">
    <source>
        <dbReference type="EMBL" id="CRY94783.1"/>
    </source>
</evidence>
<dbReference type="InterPro" id="IPR027417">
    <property type="entry name" value="P-loop_NTPase"/>
</dbReference>
<dbReference type="EMBL" id="LN853021">
    <property type="protein sequence ID" value="CRY94783.1"/>
    <property type="molecule type" value="Genomic_DNA"/>
</dbReference>
<dbReference type="SUPFAM" id="SSF52540">
    <property type="entry name" value="P-loop containing nucleoside triphosphate hydrolases"/>
    <property type="match status" value="1"/>
</dbReference>
<dbReference type="PIRSF" id="PIRSF009320">
    <property type="entry name" value="Nuc_binding_HP_1000"/>
    <property type="match status" value="1"/>
</dbReference>
<dbReference type="AlphaFoldDB" id="A0A0H5PZ23"/>
<dbReference type="PANTHER" id="PTHR13696">
    <property type="entry name" value="P-LOOP CONTAINING NUCLEOSIDE TRIPHOSPHATE HYDROLASE"/>
    <property type="match status" value="1"/>
</dbReference>
<organism evidence="1">
    <name type="scientific">uncultured prokaryote</name>
    <dbReference type="NCBI Taxonomy" id="198431"/>
    <lineage>
        <taxon>unclassified sequences</taxon>
        <taxon>environmental samples</taxon>
    </lineage>
</organism>
<dbReference type="PANTHER" id="PTHR13696:SF96">
    <property type="entry name" value="COBQ_COBB_MIND_PARA NUCLEOTIDE BINDING DOMAIN-CONTAINING PROTEIN"/>
    <property type="match status" value="1"/>
</dbReference>
<name>A0A0H5PZ23_9ZZZZ</name>
<dbReference type="Pfam" id="PF09140">
    <property type="entry name" value="MipZ"/>
    <property type="match status" value="1"/>
</dbReference>
<accession>A0A0H5PZ23</accession>
<sequence>MIVVVAHIKGGTGKTTTATQIALHRQITHPDRKVWLVDADDQQSALDTISIRGELNHQPPLACSAYSTAKQLMSQMNSQAAIWDDVIIDCGGRDTETMRVALLAADKLIVPVLPRAYDVWSLSRLEAVIEAAKNYGAHFETYAFINRKDRSAECREAIKFLESSDVYTLMEGSLTDRMAYAKAGGQGKCVSEMKPLDKKALAEIEELCAEIFGDEEDIQST</sequence>
<dbReference type="CDD" id="cd02042">
    <property type="entry name" value="ParAB_family"/>
    <property type="match status" value="1"/>
</dbReference>
<dbReference type="InterPro" id="IPR050678">
    <property type="entry name" value="DNA_Partitioning_ATPase"/>
</dbReference>
<geneLocation type="plasmid" evidence="1">
    <name>pRGRH0358</name>
</geneLocation>
<keyword evidence="1" id="KW-0614">Plasmid</keyword>